<feature type="domain" description="C2H2-type" evidence="9">
    <location>
        <begin position="300"/>
        <end position="328"/>
    </location>
</feature>
<keyword evidence="12" id="KW-1185">Reference proteome</keyword>
<dbReference type="PANTHER" id="PTHR24406">
    <property type="entry name" value="TRANSCRIPTIONAL REPRESSOR CTCFL-RELATED"/>
    <property type="match status" value="1"/>
</dbReference>
<accession>A0A084WNE3</accession>
<dbReference type="InterPro" id="IPR013087">
    <property type="entry name" value="Znf_C2H2_type"/>
</dbReference>
<evidence type="ECO:0000256" key="2">
    <source>
        <dbReference type="ARBA" id="ARBA00022723"/>
    </source>
</evidence>
<protein>
    <submittedName>
        <fullName evidence="10">AGAP007514-PA-like protein</fullName>
    </submittedName>
</protein>
<dbReference type="VEuPathDB" id="VectorBase:ASIC019828"/>
<feature type="region of interest" description="Disordered" evidence="8">
    <location>
        <begin position="72"/>
        <end position="116"/>
    </location>
</feature>
<evidence type="ECO:0000256" key="8">
    <source>
        <dbReference type="SAM" id="MobiDB-lite"/>
    </source>
</evidence>
<evidence type="ECO:0000256" key="3">
    <source>
        <dbReference type="ARBA" id="ARBA00022737"/>
    </source>
</evidence>
<dbReference type="GO" id="GO:0008270">
    <property type="term" value="F:zinc ion binding"/>
    <property type="evidence" value="ECO:0007669"/>
    <property type="project" value="UniProtKB-KW"/>
</dbReference>
<evidence type="ECO:0000256" key="7">
    <source>
        <dbReference type="PROSITE-ProRule" id="PRU00042"/>
    </source>
</evidence>
<evidence type="ECO:0000256" key="1">
    <source>
        <dbReference type="ARBA" id="ARBA00004123"/>
    </source>
</evidence>
<feature type="region of interest" description="Disordered" evidence="8">
    <location>
        <begin position="151"/>
        <end position="191"/>
    </location>
</feature>
<dbReference type="PROSITE" id="PS00028">
    <property type="entry name" value="ZINC_FINGER_C2H2_1"/>
    <property type="match status" value="5"/>
</dbReference>
<keyword evidence="2" id="KW-0479">Metal-binding</keyword>
<dbReference type="VEuPathDB" id="VectorBase:ASIS014410"/>
<evidence type="ECO:0000313" key="12">
    <source>
        <dbReference type="Proteomes" id="UP000030765"/>
    </source>
</evidence>
<dbReference type="InterPro" id="IPR036236">
    <property type="entry name" value="Znf_C2H2_sf"/>
</dbReference>
<keyword evidence="5" id="KW-0862">Zinc</keyword>
<sequence length="496" mass="57209">MVTVCEVCYVSSEAEYLEILSEDHKEKCIVDVLSKHLPCVNLEDIENPQICLACWTIVSNFHELYNQVEDLHRPQPESCSSSDDDAEGSTKETASTGDSKHRLEKTDTSNDEVYYHQDETIDEFRFDTESVCMDDDSNGTTVEVLEEEHLDEFEPTAGEESSNEEQSCVEGPEVDNNTDEGGTNLAAESAEEKNCKDSALIEFYGLMLCEICESERMKQNLPSTAYDTFVGLKRHMLEAHQIARTYLQCPLCSKRIFLHYKLWQHIDYHDNPEKYRCAKCGETHQDLEAHMHNKHMEKQFQCTDCDRRYSSAYRLATHAKVAHSPKDVVCEKCNKVFNKYLIKGHMRSIHGEPVYVCEWCGESYRTIALLNKHNQLHQSVLLVECSVCKLKVRSNYIDRHMQLMHTERLPVECASCGKSFLNKRRLLVHQDRSCPARTYNCLTCGKIFKTVAKLNEHKTTHNDSASVHYVCPVCMDKFDSKSRLYAHHEERHKMTK</sequence>
<feature type="domain" description="C2H2-type" evidence="9">
    <location>
        <begin position="355"/>
        <end position="377"/>
    </location>
</feature>
<dbReference type="SUPFAM" id="SSF57667">
    <property type="entry name" value="beta-beta-alpha zinc fingers"/>
    <property type="match status" value="3"/>
</dbReference>
<proteinExistence type="predicted"/>
<dbReference type="EnsemblMetazoa" id="ASIC019828-RA">
    <property type="protein sequence ID" value="ASIC019828-PA"/>
    <property type="gene ID" value="ASIC019828"/>
</dbReference>
<comment type="subcellular location">
    <subcellularLocation>
        <location evidence="1">Nucleus</location>
    </subcellularLocation>
</comment>
<dbReference type="EMBL" id="KE525352">
    <property type="protein sequence ID" value="KFB51737.1"/>
    <property type="molecule type" value="Genomic_DNA"/>
</dbReference>
<dbReference type="SMART" id="SM00355">
    <property type="entry name" value="ZnF_C2H2"/>
    <property type="match status" value="10"/>
</dbReference>
<dbReference type="EMBL" id="ATLV01024593">
    <property type="status" value="NOT_ANNOTATED_CDS"/>
    <property type="molecule type" value="Genomic_DNA"/>
</dbReference>
<reference evidence="11" key="2">
    <citation type="submission" date="2020-05" db="UniProtKB">
        <authorList>
            <consortium name="EnsemblMetazoa"/>
        </authorList>
    </citation>
    <scope>IDENTIFICATION</scope>
</reference>
<gene>
    <name evidence="10" type="ORF">ZHAS_00019828</name>
</gene>
<evidence type="ECO:0000259" key="9">
    <source>
        <dbReference type="PROSITE" id="PS50157"/>
    </source>
</evidence>
<dbReference type="PROSITE" id="PS50157">
    <property type="entry name" value="ZINC_FINGER_C2H2_2"/>
    <property type="match status" value="5"/>
</dbReference>
<feature type="domain" description="C2H2-type" evidence="9">
    <location>
        <begin position="469"/>
        <end position="496"/>
    </location>
</feature>
<evidence type="ECO:0000313" key="10">
    <source>
        <dbReference type="EMBL" id="KFB51737.1"/>
    </source>
</evidence>
<keyword evidence="4 7" id="KW-0863">Zinc-finger</keyword>
<dbReference type="Gene3D" id="3.40.1800.20">
    <property type="match status" value="1"/>
</dbReference>
<reference evidence="10 12" key="1">
    <citation type="journal article" date="2014" name="BMC Genomics">
        <title>Genome sequence of Anopheles sinensis provides insight into genetics basis of mosquito competence for malaria parasites.</title>
        <authorList>
            <person name="Zhou D."/>
            <person name="Zhang D."/>
            <person name="Ding G."/>
            <person name="Shi L."/>
            <person name="Hou Q."/>
            <person name="Ye Y."/>
            <person name="Xu Y."/>
            <person name="Zhou H."/>
            <person name="Xiong C."/>
            <person name="Li S."/>
            <person name="Yu J."/>
            <person name="Hong S."/>
            <person name="Yu X."/>
            <person name="Zou P."/>
            <person name="Chen C."/>
            <person name="Chang X."/>
            <person name="Wang W."/>
            <person name="Lv Y."/>
            <person name="Sun Y."/>
            <person name="Ma L."/>
            <person name="Shen B."/>
            <person name="Zhu C."/>
        </authorList>
    </citation>
    <scope>NUCLEOTIDE SEQUENCE [LARGE SCALE GENOMIC DNA]</scope>
</reference>
<dbReference type="SMART" id="SM00868">
    <property type="entry name" value="zf-AD"/>
    <property type="match status" value="2"/>
</dbReference>
<dbReference type="OrthoDB" id="3565419at2759"/>
<organism evidence="10">
    <name type="scientific">Anopheles sinensis</name>
    <name type="common">Mosquito</name>
    <dbReference type="NCBI Taxonomy" id="74873"/>
    <lineage>
        <taxon>Eukaryota</taxon>
        <taxon>Metazoa</taxon>
        <taxon>Ecdysozoa</taxon>
        <taxon>Arthropoda</taxon>
        <taxon>Hexapoda</taxon>
        <taxon>Insecta</taxon>
        <taxon>Pterygota</taxon>
        <taxon>Neoptera</taxon>
        <taxon>Endopterygota</taxon>
        <taxon>Diptera</taxon>
        <taxon>Nematocera</taxon>
        <taxon>Culicoidea</taxon>
        <taxon>Culicidae</taxon>
        <taxon>Anophelinae</taxon>
        <taxon>Anopheles</taxon>
    </lineage>
</organism>
<evidence type="ECO:0000256" key="4">
    <source>
        <dbReference type="ARBA" id="ARBA00022771"/>
    </source>
</evidence>
<dbReference type="GO" id="GO:0005634">
    <property type="term" value="C:nucleus"/>
    <property type="evidence" value="ECO:0007669"/>
    <property type="project" value="UniProtKB-SubCell"/>
</dbReference>
<dbReference type="AlphaFoldDB" id="A0A084WNE3"/>
<dbReference type="InterPro" id="IPR050888">
    <property type="entry name" value="ZnF_C2H2-type_TF"/>
</dbReference>
<evidence type="ECO:0000256" key="6">
    <source>
        <dbReference type="ARBA" id="ARBA00023242"/>
    </source>
</evidence>
<keyword evidence="6" id="KW-0539">Nucleus</keyword>
<dbReference type="Gene3D" id="3.30.160.60">
    <property type="entry name" value="Classic Zinc Finger"/>
    <property type="match status" value="4"/>
</dbReference>
<feature type="domain" description="C2H2-type" evidence="9">
    <location>
        <begin position="439"/>
        <end position="466"/>
    </location>
</feature>
<dbReference type="Pfam" id="PF00096">
    <property type="entry name" value="zf-C2H2"/>
    <property type="match status" value="3"/>
</dbReference>
<dbReference type="Proteomes" id="UP000030765">
    <property type="component" value="Unassembled WGS sequence"/>
</dbReference>
<feature type="compositionally biased region" description="Basic and acidic residues" evidence="8">
    <location>
        <begin position="98"/>
        <end position="116"/>
    </location>
</feature>
<dbReference type="InterPro" id="IPR012934">
    <property type="entry name" value="Znf_AD"/>
</dbReference>
<name>A0A084WNE3_ANOSI</name>
<evidence type="ECO:0000256" key="5">
    <source>
        <dbReference type="ARBA" id="ARBA00022833"/>
    </source>
</evidence>
<feature type="domain" description="C2H2-type" evidence="9">
    <location>
        <begin position="411"/>
        <end position="438"/>
    </location>
</feature>
<dbReference type="OMA" id="MVTVCEV"/>
<dbReference type="STRING" id="74873.A0A084WNE3"/>
<evidence type="ECO:0000313" key="11">
    <source>
        <dbReference type="EnsemblMetazoa" id="ASIC019828-PA"/>
    </source>
</evidence>
<keyword evidence="3" id="KW-0677">Repeat</keyword>